<reference evidence="1" key="1">
    <citation type="submission" date="2010-06" db="EMBL/GenBank/DDBJ databases">
        <authorList>
            <person name="Muzny D."/>
            <person name="Qin X."/>
            <person name="Buhay C."/>
            <person name="Dugan-Rocha S."/>
            <person name="Ding Y."/>
            <person name="Chen G."/>
            <person name="Hawes A."/>
            <person name="Holder M."/>
            <person name="Jhangiani S."/>
            <person name="Johnson A."/>
            <person name="Khan Z."/>
            <person name="Li Z."/>
            <person name="Liu W."/>
            <person name="Liu X."/>
            <person name="Perez L."/>
            <person name="Shen H."/>
            <person name="Wang Q."/>
            <person name="Watt J."/>
            <person name="Xi L."/>
            <person name="Xin Y."/>
            <person name="Zhou J."/>
            <person name="Deng J."/>
            <person name="Jiang H."/>
            <person name="Liu Y."/>
            <person name="Qu J."/>
            <person name="Song X.-Z."/>
            <person name="Zhang L."/>
            <person name="Villasana D."/>
            <person name="Johnson A."/>
            <person name="Liu J."/>
            <person name="Liyanage D."/>
            <person name="Lorensuhewa L."/>
            <person name="Robinson T."/>
            <person name="Song A."/>
            <person name="Song B.-B."/>
            <person name="Dinh H."/>
            <person name="Thornton R."/>
            <person name="Coyle M."/>
            <person name="Francisco L."/>
            <person name="Jackson L."/>
            <person name="Javaid M."/>
            <person name="Korchina V."/>
            <person name="Kovar C."/>
            <person name="Mata R."/>
            <person name="Mathew T."/>
            <person name="Ngo R."/>
            <person name="Nguyen L."/>
            <person name="Nguyen N."/>
            <person name="Okwuonu G."/>
            <person name="Ongeri F."/>
            <person name="Pham C."/>
            <person name="Simmons D."/>
            <person name="Wilczek-Boney K."/>
            <person name="Hale W."/>
            <person name="Jakkamsetti A."/>
            <person name="Pham P."/>
            <person name="Ruth R."/>
            <person name="San Lucas F."/>
            <person name="Warren J."/>
            <person name="Zhang J."/>
            <person name="Zhao Z."/>
            <person name="Zhou C."/>
            <person name="Zhu D."/>
            <person name="Lee S."/>
            <person name="Bess C."/>
            <person name="Blankenburg K."/>
            <person name="Forbes L."/>
            <person name="Fu Q."/>
            <person name="Gubbala S."/>
            <person name="Hirani K."/>
            <person name="Jayaseelan J.C."/>
            <person name="Lara F."/>
            <person name="Munidasa M."/>
            <person name="Palculict T."/>
            <person name="Patil S."/>
            <person name="Pu L.-L."/>
            <person name="Saada N."/>
            <person name="Tang L."/>
            <person name="Weissenberger G."/>
            <person name="Zhu Y."/>
            <person name="Hemphill L."/>
            <person name="Shang Y."/>
            <person name="Youmans B."/>
            <person name="Ayvaz T."/>
            <person name="Ross M."/>
            <person name="Santibanez J."/>
            <person name="Aqrawi P."/>
            <person name="Gross S."/>
            <person name="Joshi V."/>
            <person name="Fowler G."/>
            <person name="Nazareth L."/>
            <person name="Reid J."/>
            <person name="Worley K."/>
            <person name="Petrosino J."/>
            <person name="Highlander S."/>
            <person name="Gibbs R."/>
        </authorList>
    </citation>
    <scope>NUCLEOTIDE SEQUENCE [LARGE SCALE GENOMIC DNA]</scope>
    <source>
        <strain evidence="1">ATCC 35910</strain>
    </source>
</reference>
<dbReference type="EMBL" id="ACKQ02000005">
    <property type="protein sequence ID" value="EFK36581.1"/>
    <property type="molecule type" value="Genomic_DNA"/>
</dbReference>
<organism evidence="1 2">
    <name type="scientific">Chryseobacterium gleum ATCC 35910</name>
    <dbReference type="NCBI Taxonomy" id="525257"/>
    <lineage>
        <taxon>Bacteria</taxon>
        <taxon>Pseudomonadati</taxon>
        <taxon>Bacteroidota</taxon>
        <taxon>Flavobacteriia</taxon>
        <taxon>Flavobacteriales</taxon>
        <taxon>Weeksellaceae</taxon>
        <taxon>Chryseobacterium group</taxon>
        <taxon>Chryseobacterium</taxon>
    </lineage>
</organism>
<protein>
    <submittedName>
        <fullName evidence="1">Uncharacterized protein</fullName>
    </submittedName>
</protein>
<gene>
    <name evidence="1" type="ORF">HMPREF0204_11613</name>
</gene>
<accession>A0ABN0ATW1</accession>
<proteinExistence type="predicted"/>
<evidence type="ECO:0000313" key="2">
    <source>
        <dbReference type="Proteomes" id="UP000002969"/>
    </source>
</evidence>
<name>A0ABN0ATW1_CHRGE</name>
<keyword evidence="2" id="KW-1185">Reference proteome</keyword>
<dbReference type="Proteomes" id="UP000002969">
    <property type="component" value="Unassembled WGS sequence"/>
</dbReference>
<comment type="caution">
    <text evidence="1">The sequence shown here is derived from an EMBL/GenBank/DDBJ whole genome shotgun (WGS) entry which is preliminary data.</text>
</comment>
<evidence type="ECO:0000313" key="1">
    <source>
        <dbReference type="EMBL" id="EFK36581.1"/>
    </source>
</evidence>
<sequence length="40" mass="4797">MIFRTRTIYKTTPNQKLIRGKYLKIIVLMEQQINIGITKM</sequence>